<evidence type="ECO:0000313" key="13">
    <source>
        <dbReference type="Proteomes" id="UP001060123"/>
    </source>
</evidence>
<feature type="domain" description="ABC transporter" evidence="9">
    <location>
        <begin position="9"/>
        <end position="237"/>
    </location>
</feature>
<evidence type="ECO:0000256" key="3">
    <source>
        <dbReference type="ARBA" id="ARBA00022475"/>
    </source>
</evidence>
<keyword evidence="2" id="KW-0813">Transport</keyword>
<evidence type="ECO:0000256" key="2">
    <source>
        <dbReference type="ARBA" id="ARBA00022448"/>
    </source>
</evidence>
<evidence type="ECO:0000313" key="11">
    <source>
        <dbReference type="EMBL" id="UWU13865.1"/>
    </source>
</evidence>
<dbReference type="InterPro" id="IPR017871">
    <property type="entry name" value="ABC_transporter-like_CS"/>
</dbReference>
<dbReference type="Pfam" id="PF00005">
    <property type="entry name" value="ABC_tran"/>
    <property type="match status" value="1"/>
</dbReference>
<dbReference type="Proteomes" id="UP000232164">
    <property type="component" value="Unassembled WGS sequence"/>
</dbReference>
<dbReference type="InterPro" id="IPR003593">
    <property type="entry name" value="AAA+_ATPase"/>
</dbReference>
<dbReference type="SUPFAM" id="SSF52540">
    <property type="entry name" value="P-loop containing nucleoside triphosphate hydrolases"/>
    <property type="match status" value="1"/>
</dbReference>
<keyword evidence="8" id="KW-0472">Membrane</keyword>
<keyword evidence="3" id="KW-1003">Cell membrane</keyword>
<dbReference type="GO" id="GO:0016887">
    <property type="term" value="F:ATP hydrolysis activity"/>
    <property type="evidence" value="ECO:0007669"/>
    <property type="project" value="InterPro"/>
</dbReference>
<dbReference type="Proteomes" id="UP001060123">
    <property type="component" value="Chromosome"/>
</dbReference>
<evidence type="ECO:0000256" key="7">
    <source>
        <dbReference type="ARBA" id="ARBA00022967"/>
    </source>
</evidence>
<dbReference type="EMBL" id="PIQN01000032">
    <property type="protein sequence ID" value="PKA39103.1"/>
    <property type="molecule type" value="Genomic_DNA"/>
</dbReference>
<dbReference type="InterPro" id="IPR003439">
    <property type="entry name" value="ABC_transporter-like_ATP-bd"/>
</dbReference>
<organism evidence="10 12">
    <name type="scientific">Rhizobium sullae</name>
    <name type="common">Rhizobium hedysari</name>
    <dbReference type="NCBI Taxonomy" id="50338"/>
    <lineage>
        <taxon>Bacteria</taxon>
        <taxon>Pseudomonadati</taxon>
        <taxon>Pseudomonadota</taxon>
        <taxon>Alphaproteobacteria</taxon>
        <taxon>Hyphomicrobiales</taxon>
        <taxon>Rhizobiaceae</taxon>
        <taxon>Rhizobium/Agrobacterium group</taxon>
        <taxon>Rhizobium</taxon>
    </lineage>
</organism>
<name>A0A2N0CZ25_RHISU</name>
<evidence type="ECO:0000313" key="12">
    <source>
        <dbReference type="Proteomes" id="UP000232164"/>
    </source>
</evidence>
<evidence type="ECO:0000256" key="6">
    <source>
        <dbReference type="ARBA" id="ARBA00022840"/>
    </source>
</evidence>
<dbReference type="GO" id="GO:0005524">
    <property type="term" value="F:ATP binding"/>
    <property type="evidence" value="ECO:0007669"/>
    <property type="project" value="UniProtKB-KW"/>
</dbReference>
<keyword evidence="7" id="KW-1278">Translocase</keyword>
<dbReference type="SMART" id="SM00382">
    <property type="entry name" value="AAA"/>
    <property type="match status" value="1"/>
</dbReference>
<reference evidence="11" key="3">
    <citation type="submission" date="2022-09" db="EMBL/GenBank/DDBJ databases">
        <title>Australian commercial rhizobial inoculants.</title>
        <authorList>
            <person name="Kohlmeier M.G."/>
            <person name="O'Hara G.W."/>
            <person name="Colombi E."/>
            <person name="Ramsay J.P."/>
            <person name="Terpolilli J."/>
        </authorList>
    </citation>
    <scope>NUCLEOTIDE SEQUENCE</scope>
    <source>
        <strain evidence="11">WSM1592</strain>
    </source>
</reference>
<proteinExistence type="inferred from homology"/>
<evidence type="ECO:0000256" key="8">
    <source>
        <dbReference type="ARBA" id="ARBA00023136"/>
    </source>
</evidence>
<dbReference type="AlphaFoldDB" id="A0A2N0CZ25"/>
<dbReference type="STRING" id="1041146.GCA_000427985_03172"/>
<evidence type="ECO:0000313" key="10">
    <source>
        <dbReference type="EMBL" id="PKA39103.1"/>
    </source>
</evidence>
<keyword evidence="4" id="KW-0997">Cell inner membrane</keyword>
<dbReference type="EMBL" id="CP104143">
    <property type="protein sequence ID" value="UWU13865.1"/>
    <property type="molecule type" value="Genomic_DNA"/>
</dbReference>
<dbReference type="PANTHER" id="PTHR42781:SF1">
    <property type="entry name" value="THIAMINE IMPORT ATP-BINDING PROTEIN THIQ"/>
    <property type="match status" value="1"/>
</dbReference>
<dbReference type="RefSeq" id="WP_027512083.1">
    <property type="nucleotide sequence ID" value="NZ_CP104143.1"/>
</dbReference>
<keyword evidence="5" id="KW-0547">Nucleotide-binding</keyword>
<evidence type="ECO:0000256" key="4">
    <source>
        <dbReference type="ARBA" id="ARBA00022519"/>
    </source>
</evidence>
<evidence type="ECO:0000256" key="1">
    <source>
        <dbReference type="ARBA" id="ARBA00005417"/>
    </source>
</evidence>
<gene>
    <name evidence="10" type="ORF">CWR43_33545</name>
    <name evidence="11" type="ORF">N2599_17290</name>
</gene>
<evidence type="ECO:0000256" key="5">
    <source>
        <dbReference type="ARBA" id="ARBA00022741"/>
    </source>
</evidence>
<sequence>MTAADQAGIEMEDVRLKLGTHAFHFDCRLPAGRIVAVSGPSGAGKSTFLNLLAGFERPDVGRIRMRGADVTAAYPAERPVSVVFQDNNLFAHLDLFTNVGLGIDSTLKLTAEDRRNISEAFEKVGLANFERRMPATLSGGERQRAAFARALVRKRAVLLLDEPFAALDPGLRADMAELLLGLHMETGNTVIIVSHDPDEVRRIADYGVFIDKGAIVLAAPLSDYLAREDMPALRQFLRR</sequence>
<reference evidence="10 12" key="1">
    <citation type="submission" date="2017-11" db="EMBL/GenBank/DDBJ databases">
        <authorList>
            <person name="Han C.G."/>
        </authorList>
    </citation>
    <scope>NUCLEOTIDE SEQUENCE [LARGE SCALE GENOMIC DNA]</scope>
    <source>
        <strain evidence="10 12">HCNT1</strain>
    </source>
</reference>
<dbReference type="InterPro" id="IPR027417">
    <property type="entry name" value="P-loop_NTPase"/>
</dbReference>
<protein>
    <submittedName>
        <fullName evidence="11">ATP-binding cassette domain-containing protein</fullName>
    </submittedName>
    <submittedName>
        <fullName evidence="10">Thiamine ABC transporter ATP-binding protein</fullName>
    </submittedName>
</protein>
<reference evidence="10 12" key="2">
    <citation type="submission" date="2017-12" db="EMBL/GenBank/DDBJ databases">
        <title>Genome sequence of Rhizobium sullae HCNT1 isolated from Sulla coronaria nodules and featuring peculiar denitrification phenotypes.</title>
        <authorList>
            <person name="De Diego-Diaz B."/>
            <person name="Treu L."/>
            <person name="Campanaro S."/>
            <person name="Da Silva Duarte V."/>
            <person name="Basaglia M."/>
            <person name="Favaro L."/>
            <person name="Casella S."/>
            <person name="Squartini A."/>
        </authorList>
    </citation>
    <scope>NUCLEOTIDE SEQUENCE [LARGE SCALE GENOMIC DNA]</scope>
    <source>
        <strain evidence="10 12">HCNT1</strain>
    </source>
</reference>
<dbReference type="InterPro" id="IPR050093">
    <property type="entry name" value="ABC_SmlMolc_Importer"/>
</dbReference>
<dbReference type="Gene3D" id="3.40.50.300">
    <property type="entry name" value="P-loop containing nucleotide triphosphate hydrolases"/>
    <property type="match status" value="1"/>
</dbReference>
<comment type="similarity">
    <text evidence="1">Belongs to the ABC transporter superfamily.</text>
</comment>
<keyword evidence="13" id="KW-1185">Reference proteome</keyword>
<dbReference type="PROSITE" id="PS50893">
    <property type="entry name" value="ABC_TRANSPORTER_2"/>
    <property type="match status" value="1"/>
</dbReference>
<evidence type="ECO:0000259" key="9">
    <source>
        <dbReference type="PROSITE" id="PS50893"/>
    </source>
</evidence>
<dbReference type="PROSITE" id="PS00211">
    <property type="entry name" value="ABC_TRANSPORTER_1"/>
    <property type="match status" value="1"/>
</dbReference>
<dbReference type="PANTHER" id="PTHR42781">
    <property type="entry name" value="SPERMIDINE/PUTRESCINE IMPORT ATP-BINDING PROTEIN POTA"/>
    <property type="match status" value="1"/>
</dbReference>
<keyword evidence="6 10" id="KW-0067">ATP-binding</keyword>
<accession>A0A2N0CZ25</accession>